<evidence type="ECO:0000313" key="3">
    <source>
        <dbReference type="Proteomes" id="UP000036168"/>
    </source>
</evidence>
<accession>A0A0T6BIX0</accession>
<reference evidence="1" key="2">
    <citation type="submission" date="2015-10" db="EMBL/GenBank/DDBJ databases">
        <authorList>
            <person name="Gilbert D.G."/>
        </authorList>
    </citation>
    <scope>NUCLEOTIDE SEQUENCE</scope>
    <source>
        <strain evidence="1">GO-13</strain>
    </source>
</reference>
<sequence length="180" mass="21575">MARRCVCQICKAKGNTDTFYKVTDQNGKNKYYCNKEEYERFINDKLKRDNLFKFISEEVFEYDPGQIIPPVMVKSLNNLHTFYDYEVIQECFDECQSDIKYWLNAKNFSSEYHMVRYVMKIIESKINDVYKKWKLKQKQKAEEENNVLDFSIINEMEKVTPNSNSNNKGNILDFLDEEDI</sequence>
<dbReference type="AlphaFoldDB" id="A0A0T6BIX0"/>
<reference evidence="1 3" key="1">
    <citation type="journal article" date="2015" name="Int. J. Syst. Evol. Microbiol.">
        <title>Bacillus glycinifermentans sp. nov., isolated from fermented soybean paste.</title>
        <authorList>
            <person name="Kim S.J."/>
            <person name="Dunlap C.A."/>
            <person name="Kwon S.W."/>
            <person name="Rooney A.P."/>
        </authorList>
    </citation>
    <scope>NUCLEOTIDE SEQUENCE [LARGE SCALE GENOMIC DNA]</scope>
    <source>
        <strain evidence="1 3">GO-13</strain>
    </source>
</reference>
<organism evidence="1 3">
    <name type="scientific">Bacillus glycinifermentans</name>
    <dbReference type="NCBI Taxonomy" id="1664069"/>
    <lineage>
        <taxon>Bacteria</taxon>
        <taxon>Bacillati</taxon>
        <taxon>Bacillota</taxon>
        <taxon>Bacilli</taxon>
        <taxon>Bacillales</taxon>
        <taxon>Bacillaceae</taxon>
        <taxon>Bacillus</taxon>
    </lineage>
</organism>
<proteinExistence type="predicted"/>
<keyword evidence="4" id="KW-1185">Reference proteome</keyword>
<dbReference type="RefSeq" id="WP_048355029.1">
    <property type="nucleotide sequence ID" value="NZ_CP023481.1"/>
</dbReference>
<evidence type="ECO:0000313" key="2">
    <source>
        <dbReference type="EMBL" id="MEC0488074.1"/>
    </source>
</evidence>
<comment type="caution">
    <text evidence="1">The sequence shown here is derived from an EMBL/GenBank/DDBJ whole genome shotgun (WGS) entry which is preliminary data.</text>
</comment>
<dbReference type="EMBL" id="LECW02000051">
    <property type="protein sequence ID" value="KRT89268.1"/>
    <property type="molecule type" value="Genomic_DNA"/>
</dbReference>
<evidence type="ECO:0000313" key="1">
    <source>
        <dbReference type="EMBL" id="KRT89268.1"/>
    </source>
</evidence>
<reference evidence="2 4" key="3">
    <citation type="submission" date="2023-03" db="EMBL/GenBank/DDBJ databases">
        <title>Agriculturally important microbes genome sequencing.</title>
        <authorList>
            <person name="Dunlap C."/>
        </authorList>
    </citation>
    <scope>NUCLEOTIDE SEQUENCE [LARGE SCALE GENOMIC DNA]</scope>
    <source>
        <strain evidence="2 4">CBP-3203</strain>
    </source>
</reference>
<name>A0A0T6BIX0_9BACI</name>
<dbReference type="Proteomes" id="UP000036168">
    <property type="component" value="Unassembled WGS sequence"/>
</dbReference>
<dbReference type="OrthoDB" id="2917057at2"/>
<dbReference type="EMBL" id="JARRTL010000073">
    <property type="protein sequence ID" value="MEC0488074.1"/>
    <property type="molecule type" value="Genomic_DNA"/>
</dbReference>
<protein>
    <submittedName>
        <fullName evidence="1">Uncharacterized protein</fullName>
    </submittedName>
</protein>
<dbReference type="Proteomes" id="UP001341297">
    <property type="component" value="Unassembled WGS sequence"/>
</dbReference>
<evidence type="ECO:0000313" key="4">
    <source>
        <dbReference type="Proteomes" id="UP001341297"/>
    </source>
</evidence>
<gene>
    <name evidence="1" type="ORF">AB447_224350</name>
    <name evidence="2" type="ORF">P8828_25370</name>
</gene>